<gene>
    <name evidence="3" type="ORF">GCK32_000161</name>
</gene>
<evidence type="ECO:0000313" key="4">
    <source>
        <dbReference type="Proteomes" id="UP001331761"/>
    </source>
</evidence>
<sequence>MMQQIKSLLNPKIVIPVASVLVFLVAGTLVTIFYIRNPTVATSLFTNDLESTTTSNEGDHRATEAPKPGGAATNSMMTSARVVIQSLTTVLSTPSHLETSTVSTAGGVSDPMLDNSANTVHAIESTKRE</sequence>
<comment type="caution">
    <text evidence="3">The sequence shown here is derived from an EMBL/GenBank/DDBJ whole genome shotgun (WGS) entry which is preliminary data.</text>
</comment>
<keyword evidence="2" id="KW-0812">Transmembrane</keyword>
<feature type="region of interest" description="Disordered" evidence="1">
    <location>
        <begin position="51"/>
        <end position="73"/>
    </location>
</feature>
<evidence type="ECO:0000256" key="1">
    <source>
        <dbReference type="SAM" id="MobiDB-lite"/>
    </source>
</evidence>
<name>A0AAN8FQ39_TRICO</name>
<accession>A0AAN8FQ39</accession>
<organism evidence="3 4">
    <name type="scientific">Trichostrongylus colubriformis</name>
    <name type="common">Black scour worm</name>
    <dbReference type="NCBI Taxonomy" id="6319"/>
    <lineage>
        <taxon>Eukaryota</taxon>
        <taxon>Metazoa</taxon>
        <taxon>Ecdysozoa</taxon>
        <taxon>Nematoda</taxon>
        <taxon>Chromadorea</taxon>
        <taxon>Rhabditida</taxon>
        <taxon>Rhabditina</taxon>
        <taxon>Rhabditomorpha</taxon>
        <taxon>Strongyloidea</taxon>
        <taxon>Trichostrongylidae</taxon>
        <taxon>Trichostrongylus</taxon>
    </lineage>
</organism>
<evidence type="ECO:0000256" key="2">
    <source>
        <dbReference type="SAM" id="Phobius"/>
    </source>
</evidence>
<protein>
    <submittedName>
        <fullName evidence="3">Uncharacterized protein</fullName>
    </submittedName>
</protein>
<dbReference type="Proteomes" id="UP001331761">
    <property type="component" value="Unassembled WGS sequence"/>
</dbReference>
<evidence type="ECO:0000313" key="3">
    <source>
        <dbReference type="EMBL" id="KAK5980060.1"/>
    </source>
</evidence>
<proteinExistence type="predicted"/>
<keyword evidence="2" id="KW-1133">Transmembrane helix</keyword>
<keyword evidence="2" id="KW-0472">Membrane</keyword>
<keyword evidence="4" id="KW-1185">Reference proteome</keyword>
<dbReference type="EMBL" id="WIXE01007861">
    <property type="protein sequence ID" value="KAK5980060.1"/>
    <property type="molecule type" value="Genomic_DNA"/>
</dbReference>
<feature type="transmembrane region" description="Helical" evidence="2">
    <location>
        <begin position="12"/>
        <end position="35"/>
    </location>
</feature>
<reference evidence="3 4" key="1">
    <citation type="submission" date="2019-10" db="EMBL/GenBank/DDBJ databases">
        <title>Assembly and Annotation for the nematode Trichostrongylus colubriformis.</title>
        <authorList>
            <person name="Martin J."/>
        </authorList>
    </citation>
    <scope>NUCLEOTIDE SEQUENCE [LARGE SCALE GENOMIC DNA]</scope>
    <source>
        <strain evidence="3">G859</strain>
        <tissue evidence="3">Whole worm</tissue>
    </source>
</reference>
<dbReference type="AlphaFoldDB" id="A0AAN8FQ39"/>